<feature type="region of interest" description="Disordered" evidence="1">
    <location>
        <begin position="1"/>
        <end position="21"/>
    </location>
</feature>
<dbReference type="Proteomes" id="UP000298138">
    <property type="component" value="Unassembled WGS sequence"/>
</dbReference>
<proteinExistence type="predicted"/>
<organism evidence="2 3">
    <name type="scientific">Ascodesmis nigricans</name>
    <dbReference type="NCBI Taxonomy" id="341454"/>
    <lineage>
        <taxon>Eukaryota</taxon>
        <taxon>Fungi</taxon>
        <taxon>Dikarya</taxon>
        <taxon>Ascomycota</taxon>
        <taxon>Pezizomycotina</taxon>
        <taxon>Pezizomycetes</taxon>
        <taxon>Pezizales</taxon>
        <taxon>Ascodesmidaceae</taxon>
        <taxon>Ascodesmis</taxon>
    </lineage>
</organism>
<dbReference type="EMBL" id="ML220147">
    <property type="protein sequence ID" value="TGZ77912.1"/>
    <property type="molecule type" value="Genomic_DNA"/>
</dbReference>
<evidence type="ECO:0000313" key="2">
    <source>
        <dbReference type="EMBL" id="TGZ77912.1"/>
    </source>
</evidence>
<sequence>MFQRPILPAAPSLTPPPKPPIPLHGHSRIPPLWRPITPLHPTALSHPTLYPLRHLPRHDYAHLILRRLSIYWALIQQAYTFPLLHITELDPHQDPNPLPVSAYLTPTRPVRFPPQTTYQLFITLRRIFSPTSSQHDDHFRSEPDLAITLCHELAHVLAYDGTHHPGEDTPGFGSWNMPSICGHTRLHAHKVLELWKLIFPAVREFQRQGMQLGEVVVENTDAWKRNFVDKLPCGVRGGYEGYEITNRGEWEVWRFVGGGDERYRLVRPRQRVRPRYGIEWNGRWYSAHIRWISTAVRYAGVRTQEVGRYMMIVARYAEVLAAQYGVEVVELGELDTGIWNGEVPPATMPIYVAGDSEEGYTVKVLVRMNMAGGGGKAGLLLAESDVVLLLCWAFAHVVVKPEDPIKAMEVGKKALEIWRRVVGEVKRQQIRRGLKGDGVVVGAKRLVFSGVPRKDWGSEEVEEEEHWRKFRLVELEDGRKDFEEIEAEDLDSQPEE</sequence>
<feature type="compositionally biased region" description="Low complexity" evidence="1">
    <location>
        <begin position="1"/>
        <end position="12"/>
    </location>
</feature>
<dbReference type="AlphaFoldDB" id="A0A4S2MLM9"/>
<protein>
    <recommendedName>
        <fullName evidence="4">WLM domain-containing protein</fullName>
    </recommendedName>
</protein>
<name>A0A4S2MLM9_9PEZI</name>
<evidence type="ECO:0000313" key="3">
    <source>
        <dbReference type="Proteomes" id="UP000298138"/>
    </source>
</evidence>
<keyword evidence="3" id="KW-1185">Reference proteome</keyword>
<reference evidence="2 3" key="1">
    <citation type="submission" date="2019-04" db="EMBL/GenBank/DDBJ databases">
        <title>Comparative genomics and transcriptomics to analyze fruiting body development in filamentous ascomycetes.</title>
        <authorList>
            <consortium name="DOE Joint Genome Institute"/>
            <person name="Lutkenhaus R."/>
            <person name="Traeger S."/>
            <person name="Breuer J."/>
            <person name="Kuo A."/>
            <person name="Lipzen A."/>
            <person name="Pangilinan J."/>
            <person name="Dilworth D."/>
            <person name="Sandor L."/>
            <person name="Poggeler S."/>
            <person name="Barry K."/>
            <person name="Grigoriev I.V."/>
            <person name="Nowrousian M."/>
        </authorList>
    </citation>
    <scope>NUCLEOTIDE SEQUENCE [LARGE SCALE GENOMIC DNA]</scope>
    <source>
        <strain evidence="2 3">CBS 389.68</strain>
    </source>
</reference>
<evidence type="ECO:0008006" key="4">
    <source>
        <dbReference type="Google" id="ProtNLM"/>
    </source>
</evidence>
<gene>
    <name evidence="2" type="ORF">EX30DRAFT_374241</name>
</gene>
<accession>A0A4S2MLM9</accession>
<dbReference type="InParanoid" id="A0A4S2MLM9"/>
<evidence type="ECO:0000256" key="1">
    <source>
        <dbReference type="SAM" id="MobiDB-lite"/>
    </source>
</evidence>